<name>A0A9D1EQ62_9FIRM</name>
<dbReference type="GO" id="GO:0005975">
    <property type="term" value="P:carbohydrate metabolic process"/>
    <property type="evidence" value="ECO:0007669"/>
    <property type="project" value="InterPro"/>
</dbReference>
<dbReference type="GO" id="GO:0016757">
    <property type="term" value="F:glycosyltransferase activity"/>
    <property type="evidence" value="ECO:0007669"/>
    <property type="project" value="UniProtKB-KW"/>
</dbReference>
<dbReference type="SUPFAM" id="SSF74650">
    <property type="entry name" value="Galactose mutarotase-like"/>
    <property type="match status" value="2"/>
</dbReference>
<reference evidence="7" key="2">
    <citation type="journal article" date="2021" name="PeerJ">
        <title>Extensive microbial diversity within the chicken gut microbiome revealed by metagenomics and culture.</title>
        <authorList>
            <person name="Gilroy R."/>
            <person name="Ravi A."/>
            <person name="Getino M."/>
            <person name="Pursley I."/>
            <person name="Horton D.L."/>
            <person name="Alikhan N.F."/>
            <person name="Baker D."/>
            <person name="Gharbi K."/>
            <person name="Hall N."/>
            <person name="Watson M."/>
            <person name="Adriaenssens E.M."/>
            <person name="Foster-Nyarko E."/>
            <person name="Jarju S."/>
            <person name="Secka A."/>
            <person name="Antonio M."/>
            <person name="Oren A."/>
            <person name="Chaudhuri R.R."/>
            <person name="La Ragione R."/>
            <person name="Hildebrand F."/>
            <person name="Pallen M.J."/>
        </authorList>
    </citation>
    <scope>NUCLEOTIDE SEQUENCE</scope>
    <source>
        <strain evidence="7">CHK157-1446</strain>
    </source>
</reference>
<dbReference type="InterPro" id="IPR010383">
    <property type="entry name" value="Glyco_hydrolase_94_b-supersand"/>
</dbReference>
<dbReference type="Pfam" id="PF17167">
    <property type="entry name" value="Glyco_hydro_94"/>
    <property type="match status" value="1"/>
</dbReference>
<dbReference type="PANTHER" id="PTHR37469:SF2">
    <property type="entry name" value="CELLOBIONIC ACID PHOSPHORYLASE"/>
    <property type="match status" value="1"/>
</dbReference>
<evidence type="ECO:0000259" key="4">
    <source>
        <dbReference type="Pfam" id="PF06165"/>
    </source>
</evidence>
<feature type="transmembrane region" description="Helical" evidence="3">
    <location>
        <begin position="767"/>
        <end position="791"/>
    </location>
</feature>
<dbReference type="InterPro" id="IPR033432">
    <property type="entry name" value="GH94_catalytic"/>
</dbReference>
<feature type="domain" description="Glycosyl hydrolase 94 supersandwich" evidence="4">
    <location>
        <begin position="1249"/>
        <end position="1501"/>
    </location>
</feature>
<sequence length="2389" mass="265032">MDVMDILDANSAAVTNADEYTAAGKLRKRVRAMQRKMDAVYRRICTDGCSSSDGCSCSDEEFFADNYHTVSAGCDYLLGYDRLMSVSDSFELADIAIGCDEPLDADEFILKIKSLKKDCDAMALESLKYSVCMRLVGAVYSAVSGKKPDIELRHAVTILSRLSSLDDVKINDELNPVCRALAHDEVYMHSDLNTKHAYRTRLYRMASLRGVSAQELASHLVKTCDSEGIINALELNKPQKAHSAAFAVLSAAVVTVMSAAIAFGIAAWADAVWMGVLLILPAICAVKAVYDKILLRACRHRRLARLDPSCDTVENTPCAVVMSAVIGEPADADALYDRLYRLYAANPQDNIKMVALCDFAPSSSQVTADDMAVVESLNETVKRLNSCPEIKSNNRFVCMLRKRSYSKTQGEYMGAGRKRGAIISLCRFMAGTHAKNSEFYFVSEGAQELVGIKYICAVDSDTEPQMDSVRELLSIALHPANKPVIKDGRVISGCALISPRMVTRLGDSISTRFARGMGGIGSLSGYDGDGTDVWQDAFGRGSFCGKGLISVEAMIRCTSFLCDERLLSHDIIEGELLHSAYASDVVFYEGFPKNAVSYCKRLDRWIRGDVQNIPFLFCKKLDGISKLKILDNIRRAVTPAAVFAAFYFSLLVCPWAYWSYNTLLAAAVVMYLFSEIWGLLSAAFRKNASHRRYFSFLLNESGECLERLVYQLVMLPAVAVKSARAVFVGAVRLISRKKLLEWTTSAAADKSGTDPFRYFFFSEVLSAVLLFSMSTVCKVFALVFCAMPILISRKFAAYSPSPLKSLSDRDRRELSGHVASMWKFFADYVTEADNYLPVDNVQFAPVYRICHRTSPTNIGMYMLSALAACDRRLISVHNLSKRISYTLCSIEKLEKYHGNLYNWYNTSTLEVCPAPYVSSVDSANFVCSLVALKEGLKEYLTRCPELLKQIRRIEKIIAETDLGIFYDSVRGLMSIGINPASGTPDKAKYDFLMSEARLGSYYAVASRQVPKSHWYRLSRTMLSSGAYSGAASYSGTMFEYFMPCIFLESPDGSLQRESLKYALRRQISYAESMHRPYGISESGYYSFDSSLSYRYLAHGVPGTGVKRGLESDYVVSPYSTYISMELAPQQGMQNLKTLKKYGMYSRYGFYEALDFTPPGSKSSEPAVVKSYMSHHVGMSMLAAVNLLEDGIFRKRFSRDVNVLGADELIQERPRLDANICENMLIKPKDTRGEPVKSEPECYECISVSNPHARLLTNGEYTLVLTDSGISCAMYRQRNLYSKTKDRILRPKGAFFGISDGKTASSLCRLPDPSADAKGFSCEFANGYAAYYKNVGALSAGMKVGLHESMPCEIRTFALENTSSEQLSAKLFAYIEPSLASDGAESAHPAFNKLFLRADYDAQLKLATVTRSDDFGVGTYMAVGFYEDVSMTVSLDREEVLHMPDGVCGLFDCADSIPQSYISEPDPCVFMKVSLNMPPKSETELHMFILAADSYDELIASACRLRGEQKIAMFSPKGMTQAQRFANRLLPAVLFKPESSEKRIKATLENKLPLRALWELSVSVDIPLILVELTERVAPNMLYTYLRAYSELVIAGIKVQLAVLYDDGGESAKYERKNFSMLVSAARDAGVEGMLYSPGGIIGVDVSEVRQELVTLLKAYACHISEEELSGEEPAERDNIVKVLSVEADKQSFERDVRCGGFRSDGAYVITERPPLPWCHVLSSQQFGILCSSGSMGFCYAFNSRELRLTPWDNDTSRDNIGQRLILAMPDGYYDIVSGACAAFSENKAEYFFKKGGASGSVELGVSQKGMCARISVKLRGCKGAKLCLLLEPCLDESRNRAYMILPQAADDRTLVLSNPASLVSGYMAVSCSRDCVFSTDRERVLSGRFDSCVSPASDPAAACICGIDDDEWSAEFYLSYALSKKAAAEMHRFYAPQKSSCEHELSVNGIGDMDVLVNHTLRYQALHARIMARTGFYQCSGAYGFRDQLQDAVGILLQNPSACLRQILLCCGAQFEEGDVLHWWHVLPQNNRRGIRTKISDDNLWLVYAVCEYVNKTGDASILDIKASYCAGIHLRSGQNECYGEVYKTANRESVYEHCKRAIDYRAGQTGEHGLMLIGTGDWNDGFSKLGEQGRGESVWLTEFYILVLRRFSKLCRFKDGEYCSLLDKYADELEKSITAHGRAQDWYLRAYADDGTPIGAPSSDACRIDSISQSFAQFANLCDVEFTKHALKSAYDSLADPGRGVIKLFTPAFKPDSKPYAGYICAYPEGIRENGGQYTHGAIWLGMALLRAGLYDEGMSVLKSISPIEHSKSERYKAEPYYVCADVYANKNCFSRGGWSIYTGSAAWYYKAITEDILGIRMEAGKLSVKKTPFNRGVTIKYDGKTIT</sequence>
<evidence type="ECO:0000256" key="3">
    <source>
        <dbReference type="SAM" id="Phobius"/>
    </source>
</evidence>
<dbReference type="InterPro" id="IPR011013">
    <property type="entry name" value="Gal_mutarotase_sf_dom"/>
</dbReference>
<keyword evidence="2" id="KW-0808">Transferase</keyword>
<accession>A0A9D1EQ62</accession>
<protein>
    <recommendedName>
        <fullName evidence="9">Carbohydrate binding domain-containing protein</fullName>
    </recommendedName>
</protein>
<dbReference type="InterPro" id="IPR037018">
    <property type="entry name" value="GH65_N"/>
</dbReference>
<organism evidence="7 8">
    <name type="scientific">Candidatus Faeciplasma gallinarum</name>
    <dbReference type="NCBI Taxonomy" id="2840799"/>
    <lineage>
        <taxon>Bacteria</taxon>
        <taxon>Bacillati</taxon>
        <taxon>Bacillota</taxon>
        <taxon>Clostridia</taxon>
        <taxon>Eubacteriales</taxon>
        <taxon>Oscillospiraceae</taxon>
        <taxon>Oscillospiraceae incertae sedis</taxon>
        <taxon>Candidatus Faeciplasma</taxon>
    </lineage>
</organism>
<dbReference type="InterPro" id="IPR052047">
    <property type="entry name" value="GH94_Enzymes"/>
</dbReference>
<dbReference type="GO" id="GO:0030246">
    <property type="term" value="F:carbohydrate binding"/>
    <property type="evidence" value="ECO:0007669"/>
    <property type="project" value="InterPro"/>
</dbReference>
<evidence type="ECO:0000259" key="5">
    <source>
        <dbReference type="Pfam" id="PF10091"/>
    </source>
</evidence>
<feature type="domain" description="Glycosyl hydrolase 94 catalytic" evidence="6">
    <location>
        <begin position="1952"/>
        <end position="2360"/>
    </location>
</feature>
<feature type="domain" description="Glycosyl hydrolase 94 supersandwich" evidence="4">
    <location>
        <begin position="1707"/>
        <end position="1765"/>
    </location>
</feature>
<dbReference type="EMBL" id="DVIR01000060">
    <property type="protein sequence ID" value="HIS25082.1"/>
    <property type="molecule type" value="Genomic_DNA"/>
</dbReference>
<feature type="transmembrane region" description="Helical" evidence="3">
    <location>
        <begin position="244"/>
        <end position="265"/>
    </location>
</feature>
<dbReference type="Gene3D" id="2.70.98.40">
    <property type="entry name" value="Glycoside hydrolase, family 65, N-terminal domain"/>
    <property type="match status" value="2"/>
</dbReference>
<dbReference type="InterPro" id="IPR008928">
    <property type="entry name" value="6-hairpin_glycosidase_sf"/>
</dbReference>
<dbReference type="PANTHER" id="PTHR37469">
    <property type="entry name" value="CELLOBIONIC ACID PHOSPHORYLASE-RELATED"/>
    <property type="match status" value="1"/>
</dbReference>
<proteinExistence type="predicted"/>
<dbReference type="SMART" id="SM01068">
    <property type="entry name" value="CBM_X"/>
    <property type="match status" value="1"/>
</dbReference>
<keyword evidence="3" id="KW-0812">Transmembrane</keyword>
<evidence type="ECO:0000313" key="7">
    <source>
        <dbReference type="EMBL" id="HIS25082.1"/>
    </source>
</evidence>
<feature type="transmembrane region" description="Helical" evidence="3">
    <location>
        <begin position="636"/>
        <end position="657"/>
    </location>
</feature>
<keyword evidence="3" id="KW-1133">Transmembrane helix</keyword>
<dbReference type="Pfam" id="PF06165">
    <property type="entry name" value="GH94_b-supersand"/>
    <property type="match status" value="2"/>
</dbReference>
<dbReference type="Pfam" id="PF10091">
    <property type="entry name" value="Glycoamylase"/>
    <property type="match status" value="1"/>
</dbReference>
<dbReference type="Gene3D" id="1.50.10.10">
    <property type="match status" value="1"/>
</dbReference>
<feature type="domain" description="Glycoamylase-like" evidence="5">
    <location>
        <begin position="1009"/>
        <end position="1193"/>
    </location>
</feature>
<dbReference type="Proteomes" id="UP000823982">
    <property type="component" value="Unassembled WGS sequence"/>
</dbReference>
<feature type="transmembrane region" description="Helical" evidence="3">
    <location>
        <begin position="663"/>
        <end position="684"/>
    </location>
</feature>
<keyword evidence="3" id="KW-0472">Membrane</keyword>
<evidence type="ECO:0000259" key="6">
    <source>
        <dbReference type="Pfam" id="PF17167"/>
    </source>
</evidence>
<evidence type="ECO:0008006" key="9">
    <source>
        <dbReference type="Google" id="ProtNLM"/>
    </source>
</evidence>
<evidence type="ECO:0000256" key="2">
    <source>
        <dbReference type="ARBA" id="ARBA00022679"/>
    </source>
</evidence>
<dbReference type="SUPFAM" id="SSF48208">
    <property type="entry name" value="Six-hairpin glycosidases"/>
    <property type="match status" value="1"/>
</dbReference>
<evidence type="ECO:0000313" key="8">
    <source>
        <dbReference type="Proteomes" id="UP000823982"/>
    </source>
</evidence>
<dbReference type="InterPro" id="IPR019282">
    <property type="entry name" value="Glycoamylase-like_cons_dom"/>
</dbReference>
<reference evidence="7" key="1">
    <citation type="submission" date="2020-10" db="EMBL/GenBank/DDBJ databases">
        <authorList>
            <person name="Gilroy R."/>
        </authorList>
    </citation>
    <scope>NUCLEOTIDE SEQUENCE</scope>
    <source>
        <strain evidence="7">CHK157-1446</strain>
    </source>
</reference>
<dbReference type="Gene3D" id="1.50.10.140">
    <property type="match status" value="1"/>
</dbReference>
<keyword evidence="1" id="KW-0328">Glycosyltransferase</keyword>
<gene>
    <name evidence="7" type="ORF">IAD01_06750</name>
</gene>
<comment type="caution">
    <text evidence="7">The sequence shown here is derived from an EMBL/GenBank/DDBJ whole genome shotgun (WGS) entry which is preliminary data.</text>
</comment>
<evidence type="ECO:0000256" key="1">
    <source>
        <dbReference type="ARBA" id="ARBA00022676"/>
    </source>
</evidence>
<dbReference type="InterPro" id="IPR012341">
    <property type="entry name" value="6hp_glycosidase-like_sf"/>
</dbReference>
<feature type="transmembrane region" description="Helical" evidence="3">
    <location>
        <begin position="271"/>
        <end position="290"/>
    </location>
</feature>